<dbReference type="SUPFAM" id="SSF51735">
    <property type="entry name" value="NAD(P)-binding Rossmann-fold domains"/>
    <property type="match status" value="1"/>
</dbReference>
<evidence type="ECO:0000259" key="1">
    <source>
        <dbReference type="SMART" id="SM00829"/>
    </source>
</evidence>
<dbReference type="STRING" id="670580.A0A1X6MIL9"/>
<dbReference type="CDD" id="cd08249">
    <property type="entry name" value="enoyl_reductase_like"/>
    <property type="match status" value="1"/>
</dbReference>
<reference evidence="2 3" key="1">
    <citation type="submission" date="2017-04" db="EMBL/GenBank/DDBJ databases">
        <title>Genome Sequence of the Model Brown-Rot Fungus Postia placenta SB12.</title>
        <authorList>
            <consortium name="DOE Joint Genome Institute"/>
            <person name="Gaskell J."/>
            <person name="Kersten P."/>
            <person name="Larrondo L.F."/>
            <person name="Canessa P."/>
            <person name="Martinez D."/>
            <person name="Hibbett D."/>
            <person name="Schmoll M."/>
            <person name="Kubicek C.P."/>
            <person name="Martinez A.T."/>
            <person name="Yadav J."/>
            <person name="Master E."/>
            <person name="Magnuson J.K."/>
            <person name="James T."/>
            <person name="Yaver D."/>
            <person name="Berka R."/>
            <person name="Labutti K."/>
            <person name="Lipzen A."/>
            <person name="Aerts A."/>
            <person name="Barry K."/>
            <person name="Henrissat B."/>
            <person name="Blanchette R."/>
            <person name="Grigoriev I."/>
            <person name="Cullen D."/>
        </authorList>
    </citation>
    <scope>NUCLEOTIDE SEQUENCE [LARGE SCALE GENOMIC DNA]</scope>
    <source>
        <strain evidence="2 3">MAD-698-R-SB12</strain>
    </source>
</reference>
<dbReference type="Proteomes" id="UP000194127">
    <property type="component" value="Unassembled WGS sequence"/>
</dbReference>
<keyword evidence="3" id="KW-1185">Reference proteome</keyword>
<dbReference type="GeneID" id="36326521"/>
<accession>A0A1X6MIL9</accession>
<dbReference type="InterPro" id="IPR020843">
    <property type="entry name" value="ER"/>
</dbReference>
<dbReference type="InterPro" id="IPR036291">
    <property type="entry name" value="NAD(P)-bd_dom_sf"/>
</dbReference>
<sequence length="349" mass="36977">MAAPMKALVVQEDKTVAVLDHPVPAVGDDDILFRTVAVAQNPTDWKFVDHVTRPGTILGCDFSGYVVQAGKNVASPAVGDHVAGFVQGGTFVDSGAYAEYIRTPAELAWVVPQGTLSHEEAATFGCAFWTAVQALFHPARLGLVAPPLKVDAPEWIFVYGGSSSVGQFAIQLLHLAGYKVATTASPHNHALVRALGADVVVDHSAGAEAIAALKAATGDTVTAALDAISLRKSQEFTARVLGPRGGKVILLLQPNPEARVREDVVFQHTLIYTALGREFALATLYPVSAADYAHMTAFLRIVPALVQTGALRPNPVRLWEGGLAAVPDGLQYMREGRVSGEKIVYRVAA</sequence>
<dbReference type="PANTHER" id="PTHR45348:SF2">
    <property type="entry name" value="ZINC-TYPE ALCOHOL DEHYDROGENASE-LIKE PROTEIN C2E1P3.01"/>
    <property type="match status" value="1"/>
</dbReference>
<evidence type="ECO:0000313" key="2">
    <source>
        <dbReference type="EMBL" id="OSX56149.1"/>
    </source>
</evidence>
<dbReference type="OrthoDB" id="10257049at2759"/>
<name>A0A1X6MIL9_9APHY</name>
<dbReference type="Pfam" id="PF08240">
    <property type="entry name" value="ADH_N"/>
    <property type="match status" value="1"/>
</dbReference>
<protein>
    <recommendedName>
        <fullName evidence="1">Enoyl reductase (ER) domain-containing protein</fullName>
    </recommendedName>
</protein>
<dbReference type="SUPFAM" id="SSF50129">
    <property type="entry name" value="GroES-like"/>
    <property type="match status" value="1"/>
</dbReference>
<organism evidence="2 3">
    <name type="scientific">Postia placenta MAD-698-R-SB12</name>
    <dbReference type="NCBI Taxonomy" id="670580"/>
    <lineage>
        <taxon>Eukaryota</taxon>
        <taxon>Fungi</taxon>
        <taxon>Dikarya</taxon>
        <taxon>Basidiomycota</taxon>
        <taxon>Agaricomycotina</taxon>
        <taxon>Agaricomycetes</taxon>
        <taxon>Polyporales</taxon>
        <taxon>Adustoporiaceae</taxon>
        <taxon>Rhodonia</taxon>
    </lineage>
</organism>
<dbReference type="Gene3D" id="3.40.50.720">
    <property type="entry name" value="NAD(P)-binding Rossmann-like Domain"/>
    <property type="match status" value="1"/>
</dbReference>
<feature type="domain" description="Enoyl reductase (ER)" evidence="1">
    <location>
        <begin position="11"/>
        <end position="344"/>
    </location>
</feature>
<dbReference type="InterPro" id="IPR013154">
    <property type="entry name" value="ADH-like_N"/>
</dbReference>
<dbReference type="EMBL" id="KZ110616">
    <property type="protein sequence ID" value="OSX56149.1"/>
    <property type="molecule type" value="Genomic_DNA"/>
</dbReference>
<proteinExistence type="predicted"/>
<dbReference type="GO" id="GO:0016651">
    <property type="term" value="F:oxidoreductase activity, acting on NAD(P)H"/>
    <property type="evidence" value="ECO:0007669"/>
    <property type="project" value="InterPro"/>
</dbReference>
<dbReference type="Gene3D" id="3.90.180.10">
    <property type="entry name" value="Medium-chain alcohol dehydrogenases, catalytic domain"/>
    <property type="match status" value="1"/>
</dbReference>
<dbReference type="PANTHER" id="PTHR45348">
    <property type="entry name" value="HYPOTHETICAL OXIDOREDUCTASE (EUROFUNG)"/>
    <property type="match status" value="1"/>
</dbReference>
<dbReference type="InterPro" id="IPR011032">
    <property type="entry name" value="GroES-like_sf"/>
</dbReference>
<gene>
    <name evidence="2" type="ORF">POSPLADRAFT_1062902</name>
</gene>
<evidence type="ECO:0000313" key="3">
    <source>
        <dbReference type="Proteomes" id="UP000194127"/>
    </source>
</evidence>
<dbReference type="Pfam" id="PF00107">
    <property type="entry name" value="ADH_zinc_N"/>
    <property type="match status" value="1"/>
</dbReference>
<dbReference type="RefSeq" id="XP_024332943.1">
    <property type="nucleotide sequence ID" value="XM_024481571.1"/>
</dbReference>
<dbReference type="InterPro" id="IPR047122">
    <property type="entry name" value="Trans-enoyl_RdTase-like"/>
</dbReference>
<dbReference type="InterPro" id="IPR013149">
    <property type="entry name" value="ADH-like_C"/>
</dbReference>
<dbReference type="SMART" id="SM00829">
    <property type="entry name" value="PKS_ER"/>
    <property type="match status" value="1"/>
</dbReference>
<dbReference type="AlphaFoldDB" id="A0A1X6MIL9"/>